<dbReference type="GO" id="GO:0090729">
    <property type="term" value="F:toxin activity"/>
    <property type="evidence" value="ECO:0007669"/>
    <property type="project" value="InterPro"/>
</dbReference>
<comment type="caution">
    <text evidence="1">The sequence shown here is derived from an EMBL/GenBank/DDBJ whole genome shotgun (WGS) entry which is preliminary data.</text>
</comment>
<dbReference type="PANTHER" id="PTHR35598">
    <property type="entry name" value="ENDOTOXIN_N DOMAIN-CONTAINING PROTEIN"/>
    <property type="match status" value="1"/>
</dbReference>
<proteinExistence type="predicted"/>
<dbReference type="Proteomes" id="UP000695562">
    <property type="component" value="Unassembled WGS sequence"/>
</dbReference>
<dbReference type="OrthoDB" id="23795at2759"/>
<keyword evidence="2" id="KW-1185">Reference proteome</keyword>
<dbReference type="AlphaFoldDB" id="A0A8J4URX9"/>
<name>A0A8J4URX9_9MYCE</name>
<evidence type="ECO:0000313" key="1">
    <source>
        <dbReference type="EMBL" id="KAF2072886.1"/>
    </source>
</evidence>
<organism evidence="1 2">
    <name type="scientific">Polysphondylium violaceum</name>
    <dbReference type="NCBI Taxonomy" id="133409"/>
    <lineage>
        <taxon>Eukaryota</taxon>
        <taxon>Amoebozoa</taxon>
        <taxon>Evosea</taxon>
        <taxon>Eumycetozoa</taxon>
        <taxon>Dictyostelia</taxon>
        <taxon>Dictyosteliales</taxon>
        <taxon>Dictyosteliaceae</taxon>
        <taxon>Polysphondylium</taxon>
    </lineage>
</organism>
<reference evidence="1" key="1">
    <citation type="submission" date="2020-01" db="EMBL/GenBank/DDBJ databases">
        <title>Development of genomics and gene disruption for Polysphondylium violaceum indicates a role for the polyketide synthase stlB in stalk morphogenesis.</title>
        <authorList>
            <person name="Narita B."/>
            <person name="Kawabe Y."/>
            <person name="Kin K."/>
            <person name="Saito T."/>
            <person name="Gibbs R."/>
            <person name="Kuspa A."/>
            <person name="Muzny D."/>
            <person name="Queller D."/>
            <person name="Richards S."/>
            <person name="Strassman J."/>
            <person name="Sucgang R."/>
            <person name="Worley K."/>
            <person name="Schaap P."/>
        </authorList>
    </citation>
    <scope>NUCLEOTIDE SEQUENCE</scope>
    <source>
        <strain evidence="1">QSvi11</strain>
    </source>
</reference>
<accession>A0A8J4URX9</accession>
<dbReference type="PANTHER" id="PTHR35598:SF2">
    <property type="entry name" value="PESTICIDAL CRYSTAL PROTEIN N-TERMINAL DOMAIN-CONTAINING PROTEIN"/>
    <property type="match status" value="1"/>
</dbReference>
<sequence>MSQTEIDKYNPLSRIGGYVMGDQWSLVKDDVVELTKGTIGCVPVVGAFLSSCFAIVWNKFNTSENLTKVDFEKRMKILISDMEKKMNRKIDDEIVKFCSDNFESLCSAGFGFSEIEYIYDKQKKDSKPVSDAVKKYMTINHVCVLSFY</sequence>
<dbReference type="SUPFAM" id="SSF56849">
    <property type="entry name" value="delta-Endotoxin (insectocide), N-terminal domain"/>
    <property type="match status" value="1"/>
</dbReference>
<evidence type="ECO:0000313" key="2">
    <source>
        <dbReference type="Proteomes" id="UP000695562"/>
    </source>
</evidence>
<gene>
    <name evidence="1" type="ORF">CYY_005810</name>
</gene>
<protein>
    <submittedName>
        <fullName evidence="1">Uncharacterized protein</fullName>
    </submittedName>
</protein>
<dbReference type="Gene3D" id="1.20.190.10">
    <property type="entry name" value="Pesticidal crystal protein, N-terminal domain"/>
    <property type="match status" value="1"/>
</dbReference>
<dbReference type="InterPro" id="IPR036716">
    <property type="entry name" value="Pest_crys_N_sf"/>
</dbReference>
<dbReference type="EMBL" id="AJWJ01000241">
    <property type="protein sequence ID" value="KAF2072886.1"/>
    <property type="molecule type" value="Genomic_DNA"/>
</dbReference>